<feature type="domain" description="NAD-dependent epimerase/dehydratase" evidence="5">
    <location>
        <begin position="30"/>
        <end position="274"/>
    </location>
</feature>
<dbReference type="Gene3D" id="3.40.50.720">
    <property type="entry name" value="NAD(P)-binding Rossmann-like Domain"/>
    <property type="match status" value="1"/>
</dbReference>
<keyword evidence="7" id="KW-1185">Reference proteome</keyword>
<dbReference type="SUPFAM" id="SSF51735">
    <property type="entry name" value="NAD(P)-binding Rossmann-fold domains"/>
    <property type="match status" value="1"/>
</dbReference>
<reference evidence="6" key="1">
    <citation type="submission" date="2023-03" db="EMBL/GenBank/DDBJ databases">
        <authorList>
            <person name="Shen W."/>
            <person name="Cai J."/>
        </authorList>
    </citation>
    <scope>NUCLEOTIDE SEQUENCE</scope>
    <source>
        <strain evidence="6">P66-3</strain>
    </source>
</reference>
<accession>A0ABU3F6Q4</accession>
<name>A0ABU3F6Q4_9ENTE</name>
<dbReference type="InterPro" id="IPR044516">
    <property type="entry name" value="UXS-like"/>
</dbReference>
<evidence type="ECO:0000313" key="7">
    <source>
        <dbReference type="Proteomes" id="UP001181046"/>
    </source>
</evidence>
<dbReference type="Pfam" id="PF01370">
    <property type="entry name" value="Epimerase"/>
    <property type="match status" value="1"/>
</dbReference>
<keyword evidence="2" id="KW-0210">Decarboxylase</keyword>
<evidence type="ECO:0000256" key="1">
    <source>
        <dbReference type="ARBA" id="ARBA00001911"/>
    </source>
</evidence>
<dbReference type="RefSeq" id="WP_311829174.1">
    <property type="nucleotide sequence ID" value="NZ_JARQAJ010000001.1"/>
</dbReference>
<protein>
    <submittedName>
        <fullName evidence="6">NAD-dependent epimerase/dehydratase family protein</fullName>
    </submittedName>
</protein>
<dbReference type="EMBL" id="JARQAJ010000001">
    <property type="protein sequence ID" value="MDT2758338.1"/>
    <property type="molecule type" value="Genomic_DNA"/>
</dbReference>
<dbReference type="PANTHER" id="PTHR43078">
    <property type="entry name" value="UDP-GLUCURONIC ACID DECARBOXYLASE-RELATED"/>
    <property type="match status" value="1"/>
</dbReference>
<proteinExistence type="predicted"/>
<comment type="caution">
    <text evidence="6">The sequence shown here is derived from an EMBL/GenBank/DDBJ whole genome shotgun (WGS) entry which is preliminary data.</text>
</comment>
<evidence type="ECO:0000256" key="2">
    <source>
        <dbReference type="ARBA" id="ARBA00022793"/>
    </source>
</evidence>
<evidence type="ECO:0000256" key="4">
    <source>
        <dbReference type="ARBA" id="ARBA00023239"/>
    </source>
</evidence>
<sequence>MSIYVNQYLNFIDNVIKDDVYQSFKNKKFLITGATGMIGSFMVDVLIRLNEKKDYNNEIYALGRSQNRAKHRFSKYFKNEQFHFIEQDVINQLNCEVDFDYIIHAASNANPKLYAQEPVETLFGNFIGMSNILNYSRKCSGARVLFVSSGEMYGLAESDNIDGFSEEYVGYVDYSNARSCYPSGKRASEVLCQSYIDEYEVDAIIVRPCHVYGPTMLESDSRAISSFIRNAVHSEDITLKSTGKQIRSNCMVADAVTGIFYVLLNGRTGEAYNISADESTSTIYDMAKLICSLSKQSLHFDLPSREEKQGFSKVPVAILKNEKIKSLGWTSKWSLKEGLAETILILKIKEDLTNE</sequence>
<evidence type="ECO:0000259" key="5">
    <source>
        <dbReference type="Pfam" id="PF01370"/>
    </source>
</evidence>
<gene>
    <name evidence="6" type="ORF">P7H27_00880</name>
</gene>
<comment type="cofactor">
    <cofactor evidence="1">
        <name>NAD(+)</name>
        <dbReference type="ChEBI" id="CHEBI:57540"/>
    </cofactor>
</comment>
<dbReference type="PANTHER" id="PTHR43078:SF6">
    <property type="entry name" value="UDP-GLUCURONIC ACID DECARBOXYLASE 1"/>
    <property type="match status" value="1"/>
</dbReference>
<keyword evidence="4" id="KW-0456">Lyase</keyword>
<dbReference type="InterPro" id="IPR036291">
    <property type="entry name" value="NAD(P)-bd_dom_sf"/>
</dbReference>
<dbReference type="Proteomes" id="UP001181046">
    <property type="component" value="Unassembled WGS sequence"/>
</dbReference>
<evidence type="ECO:0000313" key="6">
    <source>
        <dbReference type="EMBL" id="MDT2758338.1"/>
    </source>
</evidence>
<dbReference type="InterPro" id="IPR001509">
    <property type="entry name" value="Epimerase_deHydtase"/>
</dbReference>
<keyword evidence="3" id="KW-0520">NAD</keyword>
<evidence type="ECO:0000256" key="3">
    <source>
        <dbReference type="ARBA" id="ARBA00023027"/>
    </source>
</evidence>
<organism evidence="6 7">
    <name type="scientific">Enterococcus xiangfangensis</name>
    <dbReference type="NCBI Taxonomy" id="1296537"/>
    <lineage>
        <taxon>Bacteria</taxon>
        <taxon>Bacillati</taxon>
        <taxon>Bacillota</taxon>
        <taxon>Bacilli</taxon>
        <taxon>Lactobacillales</taxon>
        <taxon>Enterococcaceae</taxon>
        <taxon>Enterococcus</taxon>
    </lineage>
</organism>